<sequence>MRTSEFTDKQIMNLSRSKSKDSFTFFSPDDDSDDDFADRQTFGFDLDRSLGASHSLPPTLKVRSLSLSQEIERKFCWDISLQVELVLLHVQNCNSTDHIDSGKFSQKEVRLALASEIHQTMKEHFDSLLLSVDGLSARLSQIESKINQLENAVDNLKISAEYNNGRTDGKLRQLENILREVQDGVLFLKDKQEITETRLQLAKLQGSKSDPQPKDPKTAGQSKSAPKASSPASEQSPQPPLVSGAFSPALPTLIPDASSTLHYQNAMPGRAPVAAPVHSQTLQNPIPSCPPPESYYFPAGKALEATYQQYNVSPTQESRPPAPPHFYEPALNLPQVMGESTQRPQFRPPLHEVNPQNQHSWTHHPPEESPPYGPYPPHNYRPNIHQSSSLPADGPPLHHQFYLDSSQQMHGQPAKAPNSEFPSGYSQTPEHANFSNMNTYDGSSSHYRSSTMKPWEISPSSSVQGGGSNYYTQLPKAHILPHALPTASSVDTGSSSGGTGNKAPIDDVVDRVTAMGFRRDLVRATVRKLVLAGMSVDLNVVLDKLMNDGNV</sequence>
<gene>
    <name evidence="4" type="ORF">RHSIM_Rhsim08G0175600</name>
</gene>
<evidence type="ECO:0000256" key="2">
    <source>
        <dbReference type="SAM" id="MobiDB-lite"/>
    </source>
</evidence>
<feature type="compositionally biased region" description="Polar residues" evidence="2">
    <location>
        <begin position="420"/>
        <end position="445"/>
    </location>
</feature>
<evidence type="ECO:0000259" key="3">
    <source>
        <dbReference type="Pfam" id="PF07223"/>
    </source>
</evidence>
<dbReference type="PANTHER" id="PTHR31805:SF15">
    <property type="entry name" value="DUF1421 DOMAIN-CONTAINING PROTEIN"/>
    <property type="match status" value="1"/>
</dbReference>
<evidence type="ECO:0000313" key="5">
    <source>
        <dbReference type="Proteomes" id="UP000626092"/>
    </source>
</evidence>
<proteinExistence type="predicted"/>
<dbReference type="Pfam" id="PF07223">
    <property type="entry name" value="DUF1421"/>
    <property type="match status" value="1"/>
</dbReference>
<dbReference type="PANTHER" id="PTHR31805">
    <property type="entry name" value="RECEPTOR-LIKE KINASE, PUTATIVE (DUF1421)-RELATED"/>
    <property type="match status" value="1"/>
</dbReference>
<comment type="caution">
    <text evidence="4">The sequence shown here is derived from an EMBL/GenBank/DDBJ whole genome shotgun (WGS) entry which is preliminary data.</text>
</comment>
<dbReference type="AlphaFoldDB" id="A0A834LGX0"/>
<reference evidence="4" key="1">
    <citation type="submission" date="2019-11" db="EMBL/GenBank/DDBJ databases">
        <authorList>
            <person name="Liu Y."/>
            <person name="Hou J."/>
            <person name="Li T.-Q."/>
            <person name="Guan C.-H."/>
            <person name="Wu X."/>
            <person name="Wu H.-Z."/>
            <person name="Ling F."/>
            <person name="Zhang R."/>
            <person name="Shi X.-G."/>
            <person name="Ren J.-P."/>
            <person name="Chen E.-F."/>
            <person name="Sun J.-M."/>
        </authorList>
    </citation>
    <scope>NUCLEOTIDE SEQUENCE</scope>
    <source>
        <strain evidence="4">Adult_tree_wgs_1</strain>
        <tissue evidence="4">Leaves</tissue>
    </source>
</reference>
<protein>
    <recommendedName>
        <fullName evidence="3">DUF1421 domain-containing protein</fullName>
    </recommendedName>
</protein>
<feature type="compositionally biased region" description="Low complexity" evidence="2">
    <location>
        <begin position="221"/>
        <end position="236"/>
    </location>
</feature>
<evidence type="ECO:0000313" key="4">
    <source>
        <dbReference type="EMBL" id="KAF7135341.1"/>
    </source>
</evidence>
<accession>A0A834LGX0</accession>
<evidence type="ECO:0000256" key="1">
    <source>
        <dbReference type="SAM" id="Coils"/>
    </source>
</evidence>
<dbReference type="OrthoDB" id="515416at2759"/>
<feature type="region of interest" description="Disordered" evidence="2">
    <location>
        <begin position="202"/>
        <end position="248"/>
    </location>
</feature>
<organism evidence="4 5">
    <name type="scientific">Rhododendron simsii</name>
    <name type="common">Sims's rhododendron</name>
    <dbReference type="NCBI Taxonomy" id="118357"/>
    <lineage>
        <taxon>Eukaryota</taxon>
        <taxon>Viridiplantae</taxon>
        <taxon>Streptophyta</taxon>
        <taxon>Embryophyta</taxon>
        <taxon>Tracheophyta</taxon>
        <taxon>Spermatophyta</taxon>
        <taxon>Magnoliopsida</taxon>
        <taxon>eudicotyledons</taxon>
        <taxon>Gunneridae</taxon>
        <taxon>Pentapetalae</taxon>
        <taxon>asterids</taxon>
        <taxon>Ericales</taxon>
        <taxon>Ericaceae</taxon>
        <taxon>Ericoideae</taxon>
        <taxon>Rhodoreae</taxon>
        <taxon>Rhododendron</taxon>
    </lineage>
</organism>
<keyword evidence="5" id="KW-1185">Reference proteome</keyword>
<feature type="region of interest" description="Disordered" evidence="2">
    <location>
        <begin position="338"/>
        <end position="445"/>
    </location>
</feature>
<keyword evidence="1" id="KW-0175">Coiled coil</keyword>
<feature type="domain" description="DUF1421" evidence="3">
    <location>
        <begin position="505"/>
        <end position="548"/>
    </location>
</feature>
<dbReference type="Proteomes" id="UP000626092">
    <property type="component" value="Unassembled WGS sequence"/>
</dbReference>
<name>A0A834LGX0_RHOSS</name>
<dbReference type="InterPro" id="IPR010820">
    <property type="entry name" value="DUF1421"/>
</dbReference>
<feature type="compositionally biased region" description="Pro residues" evidence="2">
    <location>
        <begin position="368"/>
        <end position="379"/>
    </location>
</feature>
<feature type="coiled-coil region" evidence="1">
    <location>
        <begin position="132"/>
        <end position="191"/>
    </location>
</feature>
<dbReference type="EMBL" id="WJXA01000008">
    <property type="protein sequence ID" value="KAF7135341.1"/>
    <property type="molecule type" value="Genomic_DNA"/>
</dbReference>